<dbReference type="AlphaFoldDB" id="A0AAD5JFH0"/>
<proteinExistence type="predicted"/>
<reference evidence="1 2" key="1">
    <citation type="journal article" date="2022" name="Plant J.">
        <title>Strategies of tolerance reflected in two North American maple genomes.</title>
        <authorList>
            <person name="McEvoy S.L."/>
            <person name="Sezen U.U."/>
            <person name="Trouern-Trend A."/>
            <person name="McMahon S.M."/>
            <person name="Schaberg P.G."/>
            <person name="Yang J."/>
            <person name="Wegrzyn J.L."/>
            <person name="Swenson N.G."/>
        </authorList>
    </citation>
    <scope>NUCLEOTIDE SEQUENCE [LARGE SCALE GENOMIC DNA]</scope>
    <source>
        <strain evidence="1">91603</strain>
    </source>
</reference>
<protein>
    <submittedName>
        <fullName evidence="1">Uncharacterized protein</fullName>
    </submittedName>
</protein>
<accession>A0AAD5JFH0</accession>
<evidence type="ECO:0000313" key="2">
    <source>
        <dbReference type="Proteomes" id="UP001064489"/>
    </source>
</evidence>
<evidence type="ECO:0000313" key="1">
    <source>
        <dbReference type="EMBL" id="KAI9198098.1"/>
    </source>
</evidence>
<organism evidence="1 2">
    <name type="scientific">Acer negundo</name>
    <name type="common">Box elder</name>
    <dbReference type="NCBI Taxonomy" id="4023"/>
    <lineage>
        <taxon>Eukaryota</taxon>
        <taxon>Viridiplantae</taxon>
        <taxon>Streptophyta</taxon>
        <taxon>Embryophyta</taxon>
        <taxon>Tracheophyta</taxon>
        <taxon>Spermatophyta</taxon>
        <taxon>Magnoliopsida</taxon>
        <taxon>eudicotyledons</taxon>
        <taxon>Gunneridae</taxon>
        <taxon>Pentapetalae</taxon>
        <taxon>rosids</taxon>
        <taxon>malvids</taxon>
        <taxon>Sapindales</taxon>
        <taxon>Sapindaceae</taxon>
        <taxon>Hippocastanoideae</taxon>
        <taxon>Acereae</taxon>
        <taxon>Acer</taxon>
    </lineage>
</organism>
<dbReference type="Proteomes" id="UP001064489">
    <property type="component" value="Chromosome 13"/>
</dbReference>
<comment type="caution">
    <text evidence="1">The sequence shown here is derived from an EMBL/GenBank/DDBJ whole genome shotgun (WGS) entry which is preliminary data.</text>
</comment>
<dbReference type="EMBL" id="JAJSOW010000002">
    <property type="protein sequence ID" value="KAI9198098.1"/>
    <property type="molecule type" value="Genomic_DNA"/>
</dbReference>
<keyword evidence="2" id="KW-1185">Reference proteome</keyword>
<name>A0AAD5JFH0_ACENE</name>
<sequence>MNTLPAIKQLEPERKRNRRRKRRLLREIEARGEKSKLEESDELERRRRLVSDSDEPNFVKLKEPPRRVCLDKVLVLIPFGYQIPNKISVEEGGSEFSIMVEEDRFPVTMSWLEGFLWLSTVDLMDGGDVFPVMEKSDLLVEKKEGDFLSSDRF</sequence>
<gene>
    <name evidence="1" type="ORF">LWI28_010101</name>
</gene>